<evidence type="ECO:0000313" key="6">
    <source>
        <dbReference type="Proteomes" id="UP000199681"/>
    </source>
</evidence>
<evidence type="ECO:0000313" key="7">
    <source>
        <dbReference type="Proteomes" id="UP000297963"/>
    </source>
</evidence>
<keyword evidence="4" id="KW-0687">Ribonucleoprotein</keyword>
<name>A0A1I3BZJ4_9MICO</name>
<proteinExistence type="predicted"/>
<dbReference type="InterPro" id="IPR050832">
    <property type="entry name" value="Bact_Acetyltransf"/>
</dbReference>
<comment type="caution">
    <text evidence="5">The sequence shown here is derived from an EMBL/GenBank/DDBJ whole genome shotgun (WGS) entry which is preliminary data.</text>
</comment>
<dbReference type="RefSeq" id="WP_092450816.1">
    <property type="nucleotide sequence ID" value="NZ_BKAC01000009.1"/>
</dbReference>
<keyword evidence="1 5" id="KW-0808">Transferase</keyword>
<protein>
    <submittedName>
        <fullName evidence="5">GNAT family N-acetyltransferase</fullName>
    </submittedName>
    <submittedName>
        <fullName evidence="4">Ribosomal protein S18 acetylase RimI</fullName>
    </submittedName>
</protein>
<organism evidence="5 7">
    <name type="scientific">Cryobacterium levicorallinum</name>
    <dbReference type="NCBI Taxonomy" id="995038"/>
    <lineage>
        <taxon>Bacteria</taxon>
        <taxon>Bacillati</taxon>
        <taxon>Actinomycetota</taxon>
        <taxon>Actinomycetes</taxon>
        <taxon>Micrococcales</taxon>
        <taxon>Microbacteriaceae</taxon>
        <taxon>Cryobacterium</taxon>
    </lineage>
</organism>
<dbReference type="Proteomes" id="UP000199681">
    <property type="component" value="Unassembled WGS sequence"/>
</dbReference>
<dbReference type="PROSITE" id="PS51186">
    <property type="entry name" value="GNAT"/>
    <property type="match status" value="1"/>
</dbReference>
<dbReference type="GO" id="GO:0005840">
    <property type="term" value="C:ribosome"/>
    <property type="evidence" value="ECO:0007669"/>
    <property type="project" value="UniProtKB-KW"/>
</dbReference>
<reference evidence="4 6" key="1">
    <citation type="submission" date="2016-10" db="EMBL/GenBank/DDBJ databases">
        <authorList>
            <person name="Varghese N."/>
            <person name="Submissions S."/>
        </authorList>
    </citation>
    <scope>NUCLEOTIDE SEQUENCE [LARGE SCALE GENOMIC DNA]</scope>
    <source>
        <strain evidence="4 6">GMCC 1.11211</strain>
    </source>
</reference>
<keyword evidence="4" id="KW-0689">Ribosomal protein</keyword>
<dbReference type="STRING" id="995038.SAMN05216274_11137"/>
<gene>
    <name evidence="5" type="ORF">E3O11_06775</name>
    <name evidence="4" type="ORF">SAMN05216274_11137</name>
</gene>
<dbReference type="CDD" id="cd04301">
    <property type="entry name" value="NAT_SF"/>
    <property type="match status" value="1"/>
</dbReference>
<keyword evidence="6" id="KW-1185">Reference proteome</keyword>
<dbReference type="PANTHER" id="PTHR43877:SF2">
    <property type="entry name" value="AMINOALKYLPHOSPHONATE N-ACETYLTRANSFERASE-RELATED"/>
    <property type="match status" value="1"/>
</dbReference>
<feature type="domain" description="N-acetyltransferase" evidence="3">
    <location>
        <begin position="3"/>
        <end position="148"/>
    </location>
</feature>
<dbReference type="Proteomes" id="UP000297963">
    <property type="component" value="Unassembled WGS sequence"/>
</dbReference>
<sequence length="148" mass="16408">MSVTVRPLGDKDFFPWLGLFEGYSAFYASELTDQIALQVWSWIIDANNSLDGAVAVNDAGDFVGFAHYRTVPRTLSGDHALFLDDLFVAEDSRGQGVATQLMDFTKSYARARKLAQVQLLTAADNATAQVLYDQVGTRTDWVTYEIDV</sequence>
<dbReference type="InterPro" id="IPR016181">
    <property type="entry name" value="Acyl_CoA_acyltransferase"/>
</dbReference>
<dbReference type="SUPFAM" id="SSF55729">
    <property type="entry name" value="Acyl-CoA N-acyltransferases (Nat)"/>
    <property type="match status" value="1"/>
</dbReference>
<evidence type="ECO:0000256" key="2">
    <source>
        <dbReference type="ARBA" id="ARBA00023315"/>
    </source>
</evidence>
<evidence type="ECO:0000313" key="5">
    <source>
        <dbReference type="EMBL" id="TFB85669.1"/>
    </source>
</evidence>
<dbReference type="PANTHER" id="PTHR43877">
    <property type="entry name" value="AMINOALKYLPHOSPHONATE N-ACETYLTRANSFERASE-RELATED-RELATED"/>
    <property type="match status" value="1"/>
</dbReference>
<reference evidence="5 7" key="2">
    <citation type="submission" date="2019-03" db="EMBL/GenBank/DDBJ databases">
        <title>Genomics of glacier-inhabiting Cryobacterium strains.</title>
        <authorList>
            <person name="Liu Q."/>
            <person name="Xin Y.-H."/>
        </authorList>
    </citation>
    <scope>NUCLEOTIDE SEQUENCE [LARGE SCALE GENOMIC DNA]</scope>
    <source>
        <strain evidence="5 7">Hh34</strain>
    </source>
</reference>
<evidence type="ECO:0000259" key="3">
    <source>
        <dbReference type="PROSITE" id="PS51186"/>
    </source>
</evidence>
<dbReference type="EMBL" id="SOFE01000012">
    <property type="protein sequence ID" value="TFB85669.1"/>
    <property type="molecule type" value="Genomic_DNA"/>
</dbReference>
<dbReference type="AlphaFoldDB" id="A0A1I3BZJ4"/>
<dbReference type="InterPro" id="IPR000182">
    <property type="entry name" value="GNAT_dom"/>
</dbReference>
<evidence type="ECO:0000256" key="1">
    <source>
        <dbReference type="ARBA" id="ARBA00022679"/>
    </source>
</evidence>
<keyword evidence="2" id="KW-0012">Acyltransferase</keyword>
<dbReference type="Gene3D" id="3.40.630.30">
    <property type="match status" value="1"/>
</dbReference>
<accession>A0A1I3BZJ4</accession>
<evidence type="ECO:0000313" key="4">
    <source>
        <dbReference type="EMBL" id="SFH67379.1"/>
    </source>
</evidence>
<dbReference type="Pfam" id="PF00583">
    <property type="entry name" value="Acetyltransf_1"/>
    <property type="match status" value="1"/>
</dbReference>
<dbReference type="GO" id="GO:0016747">
    <property type="term" value="F:acyltransferase activity, transferring groups other than amino-acyl groups"/>
    <property type="evidence" value="ECO:0007669"/>
    <property type="project" value="InterPro"/>
</dbReference>
<dbReference type="EMBL" id="FOPW01000011">
    <property type="protein sequence ID" value="SFH67379.1"/>
    <property type="molecule type" value="Genomic_DNA"/>
</dbReference>